<accession>A0A318KQB2</accession>
<protein>
    <submittedName>
        <fullName evidence="2">DUF2500 domain-containing protein</fullName>
    </submittedName>
    <submittedName>
        <fullName evidence="3">Uncharacterized protein DUF2500</fullName>
    </submittedName>
</protein>
<name>A0A318KQB2_9FIRM</name>
<keyword evidence="1" id="KW-1133">Transmembrane helix</keyword>
<gene>
    <name evidence="3" type="ORF">DES51_104159</name>
    <name evidence="2" type="ORF">MQE39_09085</name>
</gene>
<dbReference type="InterPro" id="IPR019635">
    <property type="entry name" value="DUF2500"/>
</dbReference>
<evidence type="ECO:0000313" key="3">
    <source>
        <dbReference type="EMBL" id="PXX80154.1"/>
    </source>
</evidence>
<evidence type="ECO:0000256" key="1">
    <source>
        <dbReference type="SAM" id="Phobius"/>
    </source>
</evidence>
<dbReference type="RefSeq" id="WP_022937956.1">
    <property type="nucleotide sequence ID" value="NZ_BAABZA010000006.1"/>
</dbReference>
<dbReference type="Proteomes" id="UP001276902">
    <property type="component" value="Unassembled WGS sequence"/>
</dbReference>
<dbReference type="AlphaFoldDB" id="A0A318KQB2"/>
<sequence length="125" mass="14248">MSMGMFGLMDTLFPIMFFTIFAIVIGAFIFTIVRGITTWHKNNNSPRLVVNAIVADKHEDVSVHHHNDNGMSHSTSSTSYYVTFTVEGGERLVFQVDRQEYGYLIVNDQGKLTFQGTRYLGFDRE</sequence>
<dbReference type="Gene3D" id="2.40.50.660">
    <property type="match status" value="1"/>
</dbReference>
<evidence type="ECO:0000313" key="4">
    <source>
        <dbReference type="Proteomes" id="UP000247612"/>
    </source>
</evidence>
<keyword evidence="4" id="KW-1185">Reference proteome</keyword>
<dbReference type="Pfam" id="PF10694">
    <property type="entry name" value="DUF2500"/>
    <property type="match status" value="1"/>
</dbReference>
<dbReference type="Proteomes" id="UP000247612">
    <property type="component" value="Unassembled WGS sequence"/>
</dbReference>
<evidence type="ECO:0000313" key="2">
    <source>
        <dbReference type="EMBL" id="MDY5168268.1"/>
    </source>
</evidence>
<comment type="caution">
    <text evidence="3">The sequence shown here is derived from an EMBL/GenBank/DDBJ whole genome shotgun (WGS) entry which is preliminary data.</text>
</comment>
<dbReference type="STRING" id="1034346.GCA_000313565_01652"/>
<keyword evidence="1" id="KW-0472">Membrane</keyword>
<dbReference type="EMBL" id="QJKH01000004">
    <property type="protein sequence ID" value="PXX80154.1"/>
    <property type="molecule type" value="Genomic_DNA"/>
</dbReference>
<dbReference type="GeneID" id="94440989"/>
<keyword evidence="1" id="KW-0812">Transmembrane</keyword>
<reference evidence="3 4" key="1">
    <citation type="submission" date="2018-05" db="EMBL/GenBank/DDBJ databases">
        <title>Genomic Encyclopedia of Type Strains, Phase IV (KMG-IV): sequencing the most valuable type-strain genomes for metagenomic binning, comparative biology and taxonomic classification.</title>
        <authorList>
            <person name="Goeker M."/>
        </authorList>
    </citation>
    <scope>NUCLEOTIDE SEQUENCE [LARGE SCALE GENOMIC DNA]</scope>
    <source>
        <strain evidence="3 4">JC118</strain>
    </source>
</reference>
<dbReference type="EMBL" id="JALDAW010000013">
    <property type="protein sequence ID" value="MDY5168268.1"/>
    <property type="molecule type" value="Genomic_DNA"/>
</dbReference>
<reference evidence="2" key="2">
    <citation type="submission" date="2022-03" db="EMBL/GenBank/DDBJ databases">
        <title>First case of bacteraemia caused by Dielma fastidiosa in a patient hospitalised with diverticulitis.</title>
        <authorList>
            <person name="Forman-Ankjaer B."/>
            <person name="Hvid-Jensen F."/>
            <person name="Kobel C.M."/>
            <person name="Greve T."/>
        </authorList>
    </citation>
    <scope>NUCLEOTIDE SEQUENCE</scope>
    <source>
        <strain evidence="2">AUH_DF_2021</strain>
    </source>
</reference>
<feature type="transmembrane region" description="Helical" evidence="1">
    <location>
        <begin position="12"/>
        <end position="33"/>
    </location>
</feature>
<organism evidence="3 4">
    <name type="scientific">Dielma fastidiosa</name>
    <dbReference type="NCBI Taxonomy" id="1034346"/>
    <lineage>
        <taxon>Bacteria</taxon>
        <taxon>Bacillati</taxon>
        <taxon>Bacillota</taxon>
        <taxon>Erysipelotrichia</taxon>
        <taxon>Erysipelotrichales</taxon>
        <taxon>Erysipelotrichaceae</taxon>
        <taxon>Dielma</taxon>
    </lineage>
</organism>
<proteinExistence type="predicted"/>